<evidence type="ECO:0000313" key="1">
    <source>
        <dbReference type="EMBL" id="SHE94747.1"/>
    </source>
</evidence>
<name>A0A1M4XMA8_9BACT</name>
<reference evidence="1 2" key="1">
    <citation type="submission" date="2016-11" db="EMBL/GenBank/DDBJ databases">
        <authorList>
            <person name="Jaros S."/>
            <person name="Januszkiewicz K."/>
            <person name="Wedrychowicz H."/>
        </authorList>
    </citation>
    <scope>NUCLEOTIDE SEQUENCE [LARGE SCALE GENOMIC DNA]</scope>
    <source>
        <strain evidence="1 2">DSM 26910</strain>
    </source>
</reference>
<protein>
    <submittedName>
        <fullName evidence="1">Uncharacterized protein</fullName>
    </submittedName>
</protein>
<organism evidence="1 2">
    <name type="scientific">Mariniphaga anaerophila</name>
    <dbReference type="NCBI Taxonomy" id="1484053"/>
    <lineage>
        <taxon>Bacteria</taxon>
        <taxon>Pseudomonadati</taxon>
        <taxon>Bacteroidota</taxon>
        <taxon>Bacteroidia</taxon>
        <taxon>Marinilabiliales</taxon>
        <taxon>Prolixibacteraceae</taxon>
        <taxon>Mariniphaga</taxon>
    </lineage>
</organism>
<gene>
    <name evidence="1" type="ORF">SAMN05444274_10357</name>
</gene>
<keyword evidence="2" id="KW-1185">Reference proteome</keyword>
<dbReference type="AlphaFoldDB" id="A0A1M4XMA8"/>
<accession>A0A1M4XMA8</accession>
<proteinExistence type="predicted"/>
<evidence type="ECO:0000313" key="2">
    <source>
        <dbReference type="Proteomes" id="UP000184164"/>
    </source>
</evidence>
<dbReference type="EMBL" id="FQUM01000003">
    <property type="protein sequence ID" value="SHE94747.1"/>
    <property type="molecule type" value="Genomic_DNA"/>
</dbReference>
<dbReference type="Proteomes" id="UP000184164">
    <property type="component" value="Unassembled WGS sequence"/>
</dbReference>
<dbReference type="STRING" id="1484053.SAMN05444274_10357"/>
<sequence>MNFLHSKFTKKMIEIYVSSWMSSNFLNIQRSKNFIQMKVAWKNLAQKDMI</sequence>